<dbReference type="AlphaFoldDB" id="A0A7Z0VMT3"/>
<dbReference type="GO" id="GO:0055085">
    <property type="term" value="P:transmembrane transport"/>
    <property type="evidence" value="ECO:0007669"/>
    <property type="project" value="InterPro"/>
</dbReference>
<protein>
    <submittedName>
        <fullName evidence="9">Dipeptide transport system permease protein DppB</fullName>
    </submittedName>
</protein>
<feature type="transmembrane region" description="Helical" evidence="7">
    <location>
        <begin position="124"/>
        <end position="147"/>
    </location>
</feature>
<feature type="transmembrane region" description="Helical" evidence="7">
    <location>
        <begin position="296"/>
        <end position="313"/>
    </location>
</feature>
<evidence type="ECO:0000256" key="1">
    <source>
        <dbReference type="ARBA" id="ARBA00004651"/>
    </source>
</evidence>
<evidence type="ECO:0000256" key="5">
    <source>
        <dbReference type="ARBA" id="ARBA00022989"/>
    </source>
</evidence>
<organism evidence="9 10">
    <name type="scientific">Candidatus Thiodiazotropha endolucinida</name>
    <dbReference type="NCBI Taxonomy" id="1655433"/>
    <lineage>
        <taxon>Bacteria</taxon>
        <taxon>Pseudomonadati</taxon>
        <taxon>Pseudomonadota</taxon>
        <taxon>Gammaproteobacteria</taxon>
        <taxon>Chromatiales</taxon>
        <taxon>Sedimenticolaceae</taxon>
        <taxon>Candidatus Thiodiazotropha</taxon>
    </lineage>
</organism>
<dbReference type="GO" id="GO:0005886">
    <property type="term" value="C:plasma membrane"/>
    <property type="evidence" value="ECO:0007669"/>
    <property type="project" value="UniProtKB-SubCell"/>
</dbReference>
<evidence type="ECO:0000313" key="9">
    <source>
        <dbReference type="EMBL" id="ODJ88500.1"/>
    </source>
</evidence>
<feature type="transmembrane region" description="Helical" evidence="7">
    <location>
        <begin position="266"/>
        <end position="284"/>
    </location>
</feature>
<dbReference type="Pfam" id="PF00528">
    <property type="entry name" value="BPD_transp_1"/>
    <property type="match status" value="1"/>
</dbReference>
<dbReference type="InterPro" id="IPR045621">
    <property type="entry name" value="BPD_transp_1_N"/>
</dbReference>
<keyword evidence="4 7" id="KW-0812">Transmembrane</keyword>
<evidence type="ECO:0000256" key="4">
    <source>
        <dbReference type="ARBA" id="ARBA00022692"/>
    </source>
</evidence>
<keyword evidence="2 7" id="KW-0813">Transport</keyword>
<dbReference type="CDD" id="cd06261">
    <property type="entry name" value="TM_PBP2"/>
    <property type="match status" value="1"/>
</dbReference>
<feature type="transmembrane region" description="Helical" evidence="7">
    <location>
        <begin position="325"/>
        <end position="344"/>
    </location>
</feature>
<dbReference type="RefSeq" id="WP_069121804.1">
    <property type="nucleotide sequence ID" value="NZ_MARB01000005.1"/>
</dbReference>
<dbReference type="InterPro" id="IPR035906">
    <property type="entry name" value="MetI-like_sf"/>
</dbReference>
<evidence type="ECO:0000313" key="10">
    <source>
        <dbReference type="Proteomes" id="UP000094769"/>
    </source>
</evidence>
<dbReference type="OrthoDB" id="9805855at2"/>
<evidence type="ECO:0000256" key="3">
    <source>
        <dbReference type="ARBA" id="ARBA00022475"/>
    </source>
</evidence>
<dbReference type="InterPro" id="IPR000515">
    <property type="entry name" value="MetI-like"/>
</dbReference>
<evidence type="ECO:0000256" key="7">
    <source>
        <dbReference type="RuleBase" id="RU363032"/>
    </source>
</evidence>
<name>A0A7Z0VMT3_9GAMM</name>
<dbReference type="PANTHER" id="PTHR30465">
    <property type="entry name" value="INNER MEMBRANE ABC TRANSPORTER"/>
    <property type="match status" value="1"/>
</dbReference>
<dbReference type="EMBL" id="MARB01000005">
    <property type="protein sequence ID" value="ODJ88500.1"/>
    <property type="molecule type" value="Genomic_DNA"/>
</dbReference>
<comment type="caution">
    <text evidence="9">The sequence shown here is derived from an EMBL/GenBank/DDBJ whole genome shotgun (WGS) entry which is preliminary data.</text>
</comment>
<feature type="transmembrane region" description="Helical" evidence="7">
    <location>
        <begin position="383"/>
        <end position="408"/>
    </location>
</feature>
<sequence>MLTYLLRRLLLMLPTLLGITLVVFVVMAASPGGISAQSLVEGQNLDPEAKKEIEAYYNRLYGLDDPPYLQYLRWLNNVSPIGFTFDEENRMSGFSFTKGSDLGRSFRYGRPVTELLSERVPITILLNVLSIPIVYLLALLVGVRAAVERGRSFDVSSGMIMLALWSVPTMLAGVLMIGFFANEQYWRWFPTAGLSDRQVLDQVFMPHWSSLWDIALLFMVVMLAISLFLALGRLALRPFREIIFGLVWALLGTAMVYQLPEAQRSLSLWIGIPAIFALLAAWLASSDYRLLRQLGFLTTGLLVGLLLAVYWMQGNWVRGFLLDRLWHLALPVICLAYGGFAGLAKLTRTAVLENLLSDYARTARAKGLAEAVVLWRHVFRNSLLPLITVAASLLPSLLAGSIIVESIFSIEGMGKLAVEAVQTRDRELVLSITLIGGCLTLLGYLLADILYALADPRVSYE</sequence>
<dbReference type="PROSITE" id="PS50928">
    <property type="entry name" value="ABC_TM1"/>
    <property type="match status" value="1"/>
</dbReference>
<feature type="transmembrane region" description="Helical" evidence="7">
    <location>
        <begin position="214"/>
        <end position="235"/>
    </location>
</feature>
<evidence type="ECO:0000256" key="2">
    <source>
        <dbReference type="ARBA" id="ARBA00022448"/>
    </source>
</evidence>
<keyword evidence="3" id="KW-1003">Cell membrane</keyword>
<keyword evidence="6 7" id="KW-0472">Membrane</keyword>
<dbReference type="Pfam" id="PF19300">
    <property type="entry name" value="BPD_transp_1_N"/>
    <property type="match status" value="1"/>
</dbReference>
<keyword evidence="5 7" id="KW-1133">Transmembrane helix</keyword>
<feature type="transmembrane region" description="Helical" evidence="7">
    <location>
        <begin position="428"/>
        <end position="454"/>
    </location>
</feature>
<proteinExistence type="inferred from homology"/>
<accession>A0A7Z0VMT3</accession>
<feature type="transmembrane region" description="Helical" evidence="7">
    <location>
        <begin position="159"/>
        <end position="181"/>
    </location>
</feature>
<reference evidence="9 10" key="1">
    <citation type="submission" date="2016-06" db="EMBL/GenBank/DDBJ databases">
        <title>Genome sequence of endosymbiont of Candidatus Endolucinida thiodiazotropha.</title>
        <authorList>
            <person name="Poehlein A."/>
            <person name="Koenig S."/>
            <person name="Heiden S.E."/>
            <person name="Thuermer A."/>
            <person name="Voget S."/>
            <person name="Daniel R."/>
            <person name="Markert S."/>
            <person name="Gros O."/>
            <person name="Schweder T."/>
        </authorList>
    </citation>
    <scope>NUCLEOTIDE SEQUENCE [LARGE SCALE GENOMIC DNA]</scope>
    <source>
        <strain evidence="9 10">COS</strain>
    </source>
</reference>
<dbReference type="PANTHER" id="PTHR30465:SF0">
    <property type="entry name" value="OLIGOPEPTIDE TRANSPORT SYSTEM PERMEASE PROTEIN APPB"/>
    <property type="match status" value="1"/>
</dbReference>
<keyword evidence="10" id="KW-1185">Reference proteome</keyword>
<comment type="similarity">
    <text evidence="7">Belongs to the binding-protein-dependent transport system permease family.</text>
</comment>
<gene>
    <name evidence="9" type="primary">dppB_1</name>
    <name evidence="9" type="ORF">CODIS_10460</name>
</gene>
<evidence type="ECO:0000256" key="6">
    <source>
        <dbReference type="ARBA" id="ARBA00023136"/>
    </source>
</evidence>
<dbReference type="Gene3D" id="1.10.3720.10">
    <property type="entry name" value="MetI-like"/>
    <property type="match status" value="1"/>
</dbReference>
<evidence type="ECO:0000259" key="8">
    <source>
        <dbReference type="PROSITE" id="PS50928"/>
    </source>
</evidence>
<comment type="subcellular location">
    <subcellularLocation>
        <location evidence="1 7">Cell membrane</location>
        <topology evidence="1 7">Multi-pass membrane protein</topology>
    </subcellularLocation>
</comment>
<dbReference type="Proteomes" id="UP000094769">
    <property type="component" value="Unassembled WGS sequence"/>
</dbReference>
<feature type="domain" description="ABC transmembrane type-1" evidence="8">
    <location>
        <begin position="120"/>
        <end position="451"/>
    </location>
</feature>
<feature type="transmembrane region" description="Helical" evidence="7">
    <location>
        <begin position="242"/>
        <end position="260"/>
    </location>
</feature>